<evidence type="ECO:0000313" key="1">
    <source>
        <dbReference type="EMBL" id="ORX57671.1"/>
    </source>
</evidence>
<keyword evidence="2" id="KW-1185">Reference proteome</keyword>
<dbReference type="Proteomes" id="UP000242146">
    <property type="component" value="Unassembled WGS sequence"/>
</dbReference>
<dbReference type="STRING" id="101127.A0A1X2GPS9"/>
<gene>
    <name evidence="1" type="ORF">DM01DRAFT_1284553</name>
</gene>
<accession>A0A1X2GPS9</accession>
<dbReference type="OrthoDB" id="2417874at2759"/>
<protein>
    <submittedName>
        <fullName evidence="1">Uncharacterized protein</fullName>
    </submittedName>
</protein>
<evidence type="ECO:0000313" key="2">
    <source>
        <dbReference type="Proteomes" id="UP000242146"/>
    </source>
</evidence>
<proteinExistence type="predicted"/>
<organism evidence="1 2">
    <name type="scientific">Hesseltinella vesiculosa</name>
    <dbReference type="NCBI Taxonomy" id="101127"/>
    <lineage>
        <taxon>Eukaryota</taxon>
        <taxon>Fungi</taxon>
        <taxon>Fungi incertae sedis</taxon>
        <taxon>Mucoromycota</taxon>
        <taxon>Mucoromycotina</taxon>
        <taxon>Mucoromycetes</taxon>
        <taxon>Mucorales</taxon>
        <taxon>Cunninghamellaceae</taxon>
        <taxon>Hesseltinella</taxon>
    </lineage>
</organism>
<reference evidence="1 2" key="1">
    <citation type="submission" date="2016-07" db="EMBL/GenBank/DDBJ databases">
        <title>Pervasive Adenine N6-methylation of Active Genes in Fungi.</title>
        <authorList>
            <consortium name="DOE Joint Genome Institute"/>
            <person name="Mondo S.J."/>
            <person name="Dannebaum R.O."/>
            <person name="Kuo R.C."/>
            <person name="Labutti K."/>
            <person name="Haridas S."/>
            <person name="Kuo A."/>
            <person name="Salamov A."/>
            <person name="Ahrendt S.R."/>
            <person name="Lipzen A."/>
            <person name="Sullivan W."/>
            <person name="Andreopoulos W.B."/>
            <person name="Clum A."/>
            <person name="Lindquist E."/>
            <person name="Daum C."/>
            <person name="Ramamoorthy G.K."/>
            <person name="Gryganskyi A."/>
            <person name="Culley D."/>
            <person name="Magnuson J.K."/>
            <person name="James T.Y."/>
            <person name="O'Malley M.A."/>
            <person name="Stajich J.E."/>
            <person name="Spatafora J.W."/>
            <person name="Visel A."/>
            <person name="Grigoriev I.V."/>
        </authorList>
    </citation>
    <scope>NUCLEOTIDE SEQUENCE [LARGE SCALE GENOMIC DNA]</scope>
    <source>
        <strain evidence="1 2">NRRL 3301</strain>
    </source>
</reference>
<comment type="caution">
    <text evidence="1">The sequence shown here is derived from an EMBL/GenBank/DDBJ whole genome shotgun (WGS) entry which is preliminary data.</text>
</comment>
<feature type="non-terminal residue" evidence="1">
    <location>
        <position position="104"/>
    </location>
</feature>
<dbReference type="EMBL" id="MCGT01000008">
    <property type="protein sequence ID" value="ORX57671.1"/>
    <property type="molecule type" value="Genomic_DNA"/>
</dbReference>
<sequence>MSGANWPEWKELANSINANWHDKSSLNAARYLGYPLYSNKSQLNKYMGSILGKIEHHCNILKQRKLSVRGTSLICNSLILSKLWHILRVTPVPSIWIDKIQSVV</sequence>
<name>A0A1X2GPS9_9FUNG</name>
<dbReference type="AlphaFoldDB" id="A0A1X2GPS9"/>